<feature type="transmembrane region" description="Helical" evidence="1">
    <location>
        <begin position="323"/>
        <end position="341"/>
    </location>
</feature>
<evidence type="ECO:0000259" key="2">
    <source>
        <dbReference type="Pfam" id="PF13676"/>
    </source>
</evidence>
<dbReference type="SUPFAM" id="SSF52200">
    <property type="entry name" value="Toll/Interleukin receptor TIR domain"/>
    <property type="match status" value="1"/>
</dbReference>
<keyword evidence="1" id="KW-0812">Transmembrane</keyword>
<dbReference type="eggNOG" id="COG2815">
    <property type="taxonomic scope" value="Bacteria"/>
</dbReference>
<feature type="transmembrane region" description="Helical" evidence="1">
    <location>
        <begin position="194"/>
        <end position="214"/>
    </location>
</feature>
<keyword evidence="4" id="KW-1185">Reference proteome</keyword>
<dbReference type="KEGG" id="gob:Gobs_3474"/>
<dbReference type="Proteomes" id="UP000001382">
    <property type="component" value="Chromosome"/>
</dbReference>
<dbReference type="Pfam" id="PF13676">
    <property type="entry name" value="TIR_2"/>
    <property type="match status" value="1"/>
</dbReference>
<dbReference type="RefSeq" id="WP_012949501.1">
    <property type="nucleotide sequence ID" value="NC_013757.1"/>
</dbReference>
<dbReference type="STRING" id="526225.Gobs_3474"/>
<proteinExistence type="predicted"/>
<feature type="transmembrane region" description="Helical" evidence="1">
    <location>
        <begin position="382"/>
        <end position="402"/>
    </location>
</feature>
<dbReference type="Gene3D" id="3.40.50.10140">
    <property type="entry name" value="Toll/interleukin-1 receptor homology (TIR) domain"/>
    <property type="match status" value="1"/>
</dbReference>
<dbReference type="InterPro" id="IPR000157">
    <property type="entry name" value="TIR_dom"/>
</dbReference>
<reference evidence="3 4" key="1">
    <citation type="journal article" date="2010" name="Stand. Genomic Sci.">
        <title>Complete genome sequence of Geodermatophilus obscurus type strain (G-20).</title>
        <authorList>
            <person name="Ivanova N."/>
            <person name="Sikorski J."/>
            <person name="Jando M."/>
            <person name="Munk C."/>
            <person name="Lapidus A."/>
            <person name="Glavina Del Rio T."/>
            <person name="Copeland A."/>
            <person name="Tice H."/>
            <person name="Cheng J.-F."/>
            <person name="Lucas S."/>
            <person name="Chen F."/>
            <person name="Nolan M."/>
            <person name="Bruce D."/>
            <person name="Goodwin L."/>
            <person name="Pitluck S."/>
            <person name="Mavromatis K."/>
            <person name="Mikhailova N."/>
            <person name="Pati A."/>
            <person name="Chen A."/>
            <person name="Palaniappan K."/>
            <person name="Land M."/>
            <person name="Hauser L."/>
            <person name="Chang Y.-J."/>
            <person name="Jeffries C.D."/>
            <person name="Meincke L."/>
            <person name="Brettin T."/>
            <person name="Detter J.C."/>
            <person name="Detter J.C."/>
            <person name="Rohde M."/>
            <person name="Goeker M."/>
            <person name="Bristow J."/>
            <person name="Eisen J.A."/>
            <person name="Markowitz V."/>
            <person name="Hugenholtz P."/>
            <person name="Kyrpides N.C."/>
            <person name="Klenk H.-P."/>
        </authorList>
    </citation>
    <scope>NUCLEOTIDE SEQUENCE [LARGE SCALE GENOMIC DNA]</scope>
    <source>
        <strain evidence="4">ATCC 25078 / DSM 43160 / JCM 3152 / KCC A-0152 / KCTC 9177 / NBRC 13315 / NRRL B-3577 / G-20</strain>
    </source>
</reference>
<evidence type="ECO:0000256" key="1">
    <source>
        <dbReference type="SAM" id="Phobius"/>
    </source>
</evidence>
<dbReference type="AlphaFoldDB" id="D2SB37"/>
<feature type="transmembrane region" description="Helical" evidence="1">
    <location>
        <begin position="293"/>
        <end position="311"/>
    </location>
</feature>
<dbReference type="GO" id="GO:0007165">
    <property type="term" value="P:signal transduction"/>
    <property type="evidence" value="ECO:0007669"/>
    <property type="project" value="InterPro"/>
</dbReference>
<evidence type="ECO:0000313" key="3">
    <source>
        <dbReference type="EMBL" id="ADB76072.1"/>
    </source>
</evidence>
<dbReference type="InterPro" id="IPR035897">
    <property type="entry name" value="Toll_tir_struct_dom_sf"/>
</dbReference>
<sequence>MFTGGASRIFISYRRQEANFLAGHLYDKLANHFGKQRVFIDVEMGPGLKWREVIASKVGACDVLLAVIGPQWLRMTDSQGQRRLEDPDDFVRLEIEAALQRDVRVIPVLTNGAVMPRRSELPKSLAKLADRHAFTIHFEGLHHDVARLISEIDPGLRWRGLSLTAGLLLILAAGSFIAESFLSVTGAFREWLPTLIADSIAAVAVGAVGVGILAARTRPSIAIGGGILLGASPFIGLRMWRSAQVRDPFGWGSESVPVLAIVVALGLVALLLAVNPDERFGYQRPTDRAGPMLILVGAFAPVALSLVGSTIPTSDSDFGTLKFSDPMVLAYSVILAALVAFTQGALQGAILAGWAGGAAFVLANTVWLRIYSDPPLAPILNAQLLLCGFTVAILAATARLALRGDRPFASSAGAPNPHKTP</sequence>
<feature type="transmembrane region" description="Helical" evidence="1">
    <location>
        <begin position="255"/>
        <end position="273"/>
    </location>
</feature>
<evidence type="ECO:0000313" key="4">
    <source>
        <dbReference type="Proteomes" id="UP000001382"/>
    </source>
</evidence>
<gene>
    <name evidence="3" type="ordered locus">Gobs_3474</name>
</gene>
<name>D2SB37_GEOOG</name>
<keyword evidence="1" id="KW-1133">Transmembrane helix</keyword>
<feature type="transmembrane region" description="Helical" evidence="1">
    <location>
        <begin position="348"/>
        <end position="370"/>
    </location>
</feature>
<protein>
    <recommendedName>
        <fullName evidence="2">TIR domain-containing protein</fullName>
    </recommendedName>
</protein>
<dbReference type="EMBL" id="CP001867">
    <property type="protein sequence ID" value="ADB76072.1"/>
    <property type="molecule type" value="Genomic_DNA"/>
</dbReference>
<reference evidence="4" key="2">
    <citation type="submission" date="2010-01" db="EMBL/GenBank/DDBJ databases">
        <title>The complete genome of Geodermatophilus obscurus DSM 43160.</title>
        <authorList>
            <consortium name="US DOE Joint Genome Institute (JGI-PGF)"/>
            <person name="Lucas S."/>
            <person name="Copeland A."/>
            <person name="Lapidus A."/>
            <person name="Glavina del Rio T."/>
            <person name="Dalin E."/>
            <person name="Tice H."/>
            <person name="Bruce D."/>
            <person name="Goodwin L."/>
            <person name="Pitluck S."/>
            <person name="Kyrpides N."/>
            <person name="Mavromatis K."/>
            <person name="Ivanova N."/>
            <person name="Munk A.C."/>
            <person name="Brettin T."/>
            <person name="Detter J.C."/>
            <person name="Han C."/>
            <person name="Larimer F."/>
            <person name="Land M."/>
            <person name="Hauser L."/>
            <person name="Markowitz V."/>
            <person name="Cheng J.-F."/>
            <person name="Hugenholtz P."/>
            <person name="Woyke T."/>
            <person name="Wu D."/>
            <person name="Jando M."/>
            <person name="Schneider S."/>
            <person name="Klenk H.-P."/>
            <person name="Eisen J.A."/>
        </authorList>
    </citation>
    <scope>NUCLEOTIDE SEQUENCE [LARGE SCALE GENOMIC DNA]</scope>
    <source>
        <strain evidence="4">ATCC 25078 / DSM 43160 / JCM 3152 / KCC A-0152 / KCTC 9177 / NBRC 13315 / NRRL B-3577 / G-20</strain>
    </source>
</reference>
<organism evidence="3 4">
    <name type="scientific">Geodermatophilus obscurus (strain ATCC 25078 / DSM 43160 / JCM 3152 / CCUG 61914 / KCC A-0152 / KCTC 9177 / NBRC 13315 / NRRL B-3577 / G-20)</name>
    <dbReference type="NCBI Taxonomy" id="526225"/>
    <lineage>
        <taxon>Bacteria</taxon>
        <taxon>Bacillati</taxon>
        <taxon>Actinomycetota</taxon>
        <taxon>Actinomycetes</taxon>
        <taxon>Geodermatophilales</taxon>
        <taxon>Geodermatophilaceae</taxon>
        <taxon>Geodermatophilus</taxon>
    </lineage>
</organism>
<feature type="domain" description="TIR" evidence="2">
    <location>
        <begin position="9"/>
        <end position="118"/>
    </location>
</feature>
<keyword evidence="1" id="KW-0472">Membrane</keyword>
<feature type="transmembrane region" description="Helical" evidence="1">
    <location>
        <begin position="221"/>
        <end position="240"/>
    </location>
</feature>
<accession>D2SB37</accession>
<dbReference type="HOGENOM" id="CLU_651746_0_0_11"/>
<feature type="transmembrane region" description="Helical" evidence="1">
    <location>
        <begin position="167"/>
        <end position="188"/>
    </location>
</feature>